<dbReference type="AlphaFoldDB" id="A0AAW0SGA4"/>
<name>A0AAW0SGA4_SCYPA</name>
<comment type="caution">
    <text evidence="3">The sequence shown here is derived from an EMBL/GenBank/DDBJ whole genome shotgun (WGS) entry which is preliminary data.</text>
</comment>
<accession>A0AAW0SGA4</accession>
<organism evidence="3 4">
    <name type="scientific">Scylla paramamosain</name>
    <name type="common">Mud crab</name>
    <dbReference type="NCBI Taxonomy" id="85552"/>
    <lineage>
        <taxon>Eukaryota</taxon>
        <taxon>Metazoa</taxon>
        <taxon>Ecdysozoa</taxon>
        <taxon>Arthropoda</taxon>
        <taxon>Crustacea</taxon>
        <taxon>Multicrustacea</taxon>
        <taxon>Malacostraca</taxon>
        <taxon>Eumalacostraca</taxon>
        <taxon>Eucarida</taxon>
        <taxon>Decapoda</taxon>
        <taxon>Pleocyemata</taxon>
        <taxon>Brachyura</taxon>
        <taxon>Eubrachyura</taxon>
        <taxon>Portunoidea</taxon>
        <taxon>Portunidae</taxon>
        <taxon>Portuninae</taxon>
        <taxon>Scylla</taxon>
    </lineage>
</organism>
<dbReference type="InterPro" id="IPR013783">
    <property type="entry name" value="Ig-like_fold"/>
</dbReference>
<dbReference type="PANTHER" id="PTHR46769">
    <property type="entry name" value="POLYCYSTIC KIDNEY AND HEPATIC DISEASE 1 (AUTOSOMAL RECESSIVE)-LIKE 1"/>
    <property type="match status" value="1"/>
</dbReference>
<dbReference type="CDD" id="cd00603">
    <property type="entry name" value="IPT_PCSR"/>
    <property type="match status" value="2"/>
</dbReference>
<evidence type="ECO:0000259" key="2">
    <source>
        <dbReference type="Pfam" id="PF01833"/>
    </source>
</evidence>
<dbReference type="Pfam" id="PF01833">
    <property type="entry name" value="TIG"/>
    <property type="match status" value="2"/>
</dbReference>
<dbReference type="InterPro" id="IPR052387">
    <property type="entry name" value="Fibrocystin"/>
</dbReference>
<proteinExistence type="predicted"/>
<dbReference type="EMBL" id="JARAKH010000868">
    <property type="protein sequence ID" value="KAK8373821.1"/>
    <property type="molecule type" value="Genomic_DNA"/>
</dbReference>
<sequence length="667" mass="72482">MRAFVGSIPCDIVDENLELYDTLTREKVTCRSKAKLVGPMNATVYVTGRGASEVTKTGMYVDSQDRLYQFHTYAGMRNVSPLRGSSQGGTLFTIDGAGFDPYKEQTKVLVGGAQCAIQDITDEQIRCLTPTQGKASAGSGEHRLLVELYQGEYFESNFLEETSWAALSPSHAGYKAFVPQDAELKFPIEVTRDTVGTLKGYLHPPHDGTYSLSVQVGERMLVMLAANGDSDSEVCFAVRGNMQGSMSVQYLVRDKEGNEEEETVLLERSFPANRWTHHCEDLMEAMVSSERSIYKTGDTLLVKSVSLPKPAGVTDDVYVDEVAFLTTPTSVTQMYPPALKQKGILIEDVAVKKVTENGYSLEFQTTNCKTGMPLLGLLQVEGPPASFDTQVTVTRSSQTATGPLAGTWDLGIQGQVVKDIPAGVDPKVLEGILESALGTDLTVQYCCKNYHYYIEWEEDPGRKELVEIHTDNLMFDGTLKTKIIRDSAGVLWHSPLETDFVTTHRDSPHVTVQVNGYFGACFGACAFTYDDATTPMLTGVSGTVVEPSWHSACSRLARHCSPPPSSTWCPVTVVALSITEGSTGGQYPLTVTGTGFPDSDGWEAGSAIMTLGGKKCVVISGGPTKVTCTVPAGVSIKCVCVYLPSCIYLVMLYGKRVMLVLSHLRIF</sequence>
<dbReference type="Proteomes" id="UP001487740">
    <property type="component" value="Unassembled WGS sequence"/>
</dbReference>
<evidence type="ECO:0000313" key="4">
    <source>
        <dbReference type="Proteomes" id="UP001487740"/>
    </source>
</evidence>
<feature type="domain" description="IPT/TIG" evidence="2">
    <location>
        <begin position="78"/>
        <end position="147"/>
    </location>
</feature>
<evidence type="ECO:0000313" key="3">
    <source>
        <dbReference type="EMBL" id="KAK8373821.1"/>
    </source>
</evidence>
<dbReference type="InterPro" id="IPR002909">
    <property type="entry name" value="IPT_dom"/>
</dbReference>
<gene>
    <name evidence="3" type="ORF">O3P69_011717</name>
</gene>
<protein>
    <recommendedName>
        <fullName evidence="2">IPT/TIG domain-containing protein</fullName>
    </recommendedName>
</protein>
<dbReference type="SUPFAM" id="SSF81296">
    <property type="entry name" value="E set domains"/>
    <property type="match status" value="2"/>
</dbReference>
<evidence type="ECO:0000256" key="1">
    <source>
        <dbReference type="ARBA" id="ARBA00022729"/>
    </source>
</evidence>
<reference evidence="3 4" key="1">
    <citation type="submission" date="2023-03" db="EMBL/GenBank/DDBJ databases">
        <title>High-quality genome of Scylla paramamosain provides insights in environmental adaptation.</title>
        <authorList>
            <person name="Zhang L."/>
        </authorList>
    </citation>
    <scope>NUCLEOTIDE SEQUENCE [LARGE SCALE GENOMIC DNA]</scope>
    <source>
        <strain evidence="3">LZ_2023a</strain>
        <tissue evidence="3">Muscle</tissue>
    </source>
</reference>
<dbReference type="PANTHER" id="PTHR46769:SF2">
    <property type="entry name" value="FIBROCYSTIN-L ISOFORM 2 PRECURSOR-RELATED"/>
    <property type="match status" value="1"/>
</dbReference>
<keyword evidence="1" id="KW-0732">Signal</keyword>
<dbReference type="Gene3D" id="2.60.40.10">
    <property type="entry name" value="Immunoglobulins"/>
    <property type="match status" value="2"/>
</dbReference>
<keyword evidence="4" id="KW-1185">Reference proteome</keyword>
<dbReference type="InterPro" id="IPR014756">
    <property type="entry name" value="Ig_E-set"/>
</dbReference>
<feature type="domain" description="IPT/TIG" evidence="2">
    <location>
        <begin position="573"/>
        <end position="634"/>
    </location>
</feature>